<reference evidence="5 6" key="1">
    <citation type="submission" date="2017-03" db="EMBL/GenBank/DDBJ databases">
        <authorList>
            <person name="Afonso C.L."/>
            <person name="Miller P.J."/>
            <person name="Scott M.A."/>
            <person name="Spackman E."/>
            <person name="Goraichik I."/>
            <person name="Dimitrov K.M."/>
            <person name="Suarez D.L."/>
            <person name="Swayne D.E."/>
        </authorList>
    </citation>
    <scope>NUCLEOTIDE SEQUENCE [LARGE SCALE GENOMIC DNA]</scope>
    <source>
        <strain evidence="5 6">CECT 8625</strain>
    </source>
</reference>
<dbReference type="PANTHER" id="PTHR43434">
    <property type="entry name" value="PHOSPHOGLYCOLATE PHOSPHATASE"/>
    <property type="match status" value="1"/>
</dbReference>
<accession>A0A1X6YE05</accession>
<dbReference type="AlphaFoldDB" id="A0A1X6YE05"/>
<evidence type="ECO:0000256" key="4">
    <source>
        <dbReference type="ARBA" id="ARBA00013078"/>
    </source>
</evidence>
<dbReference type="NCBIfam" id="TIGR01549">
    <property type="entry name" value="HAD-SF-IA-v1"/>
    <property type="match status" value="1"/>
</dbReference>
<evidence type="ECO:0000256" key="3">
    <source>
        <dbReference type="ARBA" id="ARBA00006171"/>
    </source>
</evidence>
<keyword evidence="6" id="KW-1185">Reference proteome</keyword>
<dbReference type="SUPFAM" id="SSF56784">
    <property type="entry name" value="HAD-like"/>
    <property type="match status" value="1"/>
</dbReference>
<dbReference type="InterPro" id="IPR050155">
    <property type="entry name" value="HAD-like_hydrolase_sf"/>
</dbReference>
<dbReference type="InterPro" id="IPR006439">
    <property type="entry name" value="HAD-SF_hydro_IA"/>
</dbReference>
<name>A0A1X6YE05_9RHOB</name>
<keyword evidence="5" id="KW-0378">Hydrolase</keyword>
<evidence type="ECO:0000313" key="6">
    <source>
        <dbReference type="Proteomes" id="UP000193570"/>
    </source>
</evidence>
<organism evidence="5 6">
    <name type="scientific">Roseivivax jejudonensis</name>
    <dbReference type="NCBI Taxonomy" id="1529041"/>
    <lineage>
        <taxon>Bacteria</taxon>
        <taxon>Pseudomonadati</taxon>
        <taxon>Pseudomonadota</taxon>
        <taxon>Alphaproteobacteria</taxon>
        <taxon>Rhodobacterales</taxon>
        <taxon>Roseobacteraceae</taxon>
        <taxon>Roseivivax</taxon>
    </lineage>
</organism>
<dbReference type="InterPro" id="IPR036412">
    <property type="entry name" value="HAD-like_sf"/>
</dbReference>
<gene>
    <name evidence="5" type="primary">gph_1</name>
    <name evidence="5" type="ORF">ROJ8625_00626</name>
</gene>
<protein>
    <recommendedName>
        <fullName evidence="4">phosphoglycolate phosphatase</fullName>
        <ecNumber evidence="4">3.1.3.18</ecNumber>
    </recommendedName>
</protein>
<proteinExistence type="inferred from homology"/>
<dbReference type="EC" id="3.1.3.18" evidence="4"/>
<dbReference type="Pfam" id="PF00702">
    <property type="entry name" value="Hydrolase"/>
    <property type="match status" value="1"/>
</dbReference>
<evidence type="ECO:0000313" key="5">
    <source>
        <dbReference type="EMBL" id="SLN18425.1"/>
    </source>
</evidence>
<evidence type="ECO:0000256" key="1">
    <source>
        <dbReference type="ARBA" id="ARBA00000830"/>
    </source>
</evidence>
<evidence type="ECO:0000256" key="2">
    <source>
        <dbReference type="ARBA" id="ARBA00004818"/>
    </source>
</evidence>
<dbReference type="GO" id="GO:0005829">
    <property type="term" value="C:cytosol"/>
    <property type="evidence" value="ECO:0007669"/>
    <property type="project" value="TreeGrafter"/>
</dbReference>
<dbReference type="InterPro" id="IPR023214">
    <property type="entry name" value="HAD_sf"/>
</dbReference>
<comment type="pathway">
    <text evidence="2">Organic acid metabolism; glycolate biosynthesis; glycolate from 2-phosphoglycolate: step 1/1.</text>
</comment>
<dbReference type="PANTHER" id="PTHR43434:SF1">
    <property type="entry name" value="PHOSPHOGLYCOLATE PHOSPHATASE"/>
    <property type="match status" value="1"/>
</dbReference>
<dbReference type="EMBL" id="FWFK01000001">
    <property type="protein sequence ID" value="SLN18425.1"/>
    <property type="molecule type" value="Genomic_DNA"/>
</dbReference>
<comment type="similarity">
    <text evidence="3">Belongs to the HAD-like hydrolase superfamily. CbbY/CbbZ/Gph/YieH family.</text>
</comment>
<dbReference type="Gene3D" id="3.40.50.1000">
    <property type="entry name" value="HAD superfamily/HAD-like"/>
    <property type="match status" value="1"/>
</dbReference>
<dbReference type="GO" id="GO:0008967">
    <property type="term" value="F:phosphoglycolate phosphatase activity"/>
    <property type="evidence" value="ECO:0007669"/>
    <property type="project" value="UniProtKB-EC"/>
</dbReference>
<dbReference type="Gene3D" id="1.10.150.240">
    <property type="entry name" value="Putative phosphatase, domain 2"/>
    <property type="match status" value="1"/>
</dbReference>
<dbReference type="GO" id="GO:0006281">
    <property type="term" value="P:DNA repair"/>
    <property type="evidence" value="ECO:0007669"/>
    <property type="project" value="TreeGrafter"/>
</dbReference>
<sequence length="186" mass="19805">MSFIGSGAPVFVARMRAARALPEDDQQRLLRAFLDRYETAHALTEPYPDVVRTLTALRSDGHRLGICTNKPERPARHVLDHLGLSALFETVVGGDTLSVRKPDPAPLHAAAEALGAGPLLYVGDSETDAETAAAADVRFLLFTEGYRRSAVETIAHAARFDRFGDLPGLIAGALDGAALAAPRPPA</sequence>
<dbReference type="Proteomes" id="UP000193570">
    <property type="component" value="Unassembled WGS sequence"/>
</dbReference>
<comment type="catalytic activity">
    <reaction evidence="1">
        <text>2-phosphoglycolate + H2O = glycolate + phosphate</text>
        <dbReference type="Rhea" id="RHEA:14369"/>
        <dbReference type="ChEBI" id="CHEBI:15377"/>
        <dbReference type="ChEBI" id="CHEBI:29805"/>
        <dbReference type="ChEBI" id="CHEBI:43474"/>
        <dbReference type="ChEBI" id="CHEBI:58033"/>
        <dbReference type="EC" id="3.1.3.18"/>
    </reaction>
</comment>
<dbReference type="InterPro" id="IPR023198">
    <property type="entry name" value="PGP-like_dom2"/>
</dbReference>